<name>A0ACB7WD32_DIOAL</name>
<dbReference type="Proteomes" id="UP000827976">
    <property type="component" value="Chromosome 4"/>
</dbReference>
<proteinExistence type="predicted"/>
<protein>
    <submittedName>
        <fullName evidence="1">Lipid IV(A) 3-deoxy-D-manno-octulosonic acid transferase protein</fullName>
        <ecNumber evidence="1">2.4.99.12</ecNumber>
        <ecNumber evidence="1">2.4.99.13</ecNumber>
    </submittedName>
</protein>
<gene>
    <name evidence="1" type="ORF">IHE45_04G059700</name>
</gene>
<organism evidence="1 2">
    <name type="scientific">Dioscorea alata</name>
    <name type="common">Purple yam</name>
    <dbReference type="NCBI Taxonomy" id="55571"/>
    <lineage>
        <taxon>Eukaryota</taxon>
        <taxon>Viridiplantae</taxon>
        <taxon>Streptophyta</taxon>
        <taxon>Embryophyta</taxon>
        <taxon>Tracheophyta</taxon>
        <taxon>Spermatophyta</taxon>
        <taxon>Magnoliopsida</taxon>
        <taxon>Liliopsida</taxon>
        <taxon>Dioscoreales</taxon>
        <taxon>Dioscoreaceae</taxon>
        <taxon>Dioscorea</taxon>
    </lineage>
</organism>
<reference evidence="2" key="1">
    <citation type="journal article" date="2022" name="Nat. Commun.">
        <title>Chromosome evolution and the genetic basis of agronomically important traits in greater yam.</title>
        <authorList>
            <person name="Bredeson J.V."/>
            <person name="Lyons J.B."/>
            <person name="Oniyinde I.O."/>
            <person name="Okereke N.R."/>
            <person name="Kolade O."/>
            <person name="Nnabue I."/>
            <person name="Nwadili C.O."/>
            <person name="Hribova E."/>
            <person name="Parker M."/>
            <person name="Nwogha J."/>
            <person name="Shu S."/>
            <person name="Carlson J."/>
            <person name="Kariba R."/>
            <person name="Muthemba S."/>
            <person name="Knop K."/>
            <person name="Barton G.J."/>
            <person name="Sherwood A.V."/>
            <person name="Lopez-Montes A."/>
            <person name="Asiedu R."/>
            <person name="Jamnadass R."/>
            <person name="Muchugi A."/>
            <person name="Goodstein D."/>
            <person name="Egesi C.N."/>
            <person name="Featherston J."/>
            <person name="Asfaw A."/>
            <person name="Simpson G.G."/>
            <person name="Dolezel J."/>
            <person name="Hendre P.S."/>
            <person name="Van Deynze A."/>
            <person name="Kumar P.L."/>
            <person name="Obidiegwu J.E."/>
            <person name="Bhattacharjee R."/>
            <person name="Rokhsar D.S."/>
        </authorList>
    </citation>
    <scope>NUCLEOTIDE SEQUENCE [LARGE SCALE GENOMIC DNA]</scope>
    <source>
        <strain evidence="2">cv. TDa95/00328</strain>
    </source>
</reference>
<sequence>MVAFWGELAAYRLYRAASWVAAPLVHMLFYCRSMQGLEHPTRWPERFGRPSCPRPPGQLLWFHAVSLGEGLAALPLITHCFQHHPDYHILLTTTTTASFQVIKDQLPEGVIYQFFPLDIPYVIDRFLGYWSPYALVLLESELWPNLIISAAAKGIAVTMVNARMSVRSFNNWSRPLARPLISFMLSNLALIAPLSTAEAVRFQLLQASPYIINFAGDLKYAVGNFNIPAKAILEIEDLQQQFCSRPVWMAASIHKCEQGGVMCFCSLCCSICSKLD</sequence>
<dbReference type="EC" id="2.4.99.13" evidence="1"/>
<comment type="caution">
    <text evidence="1">The sequence shown here is derived from an EMBL/GenBank/DDBJ whole genome shotgun (WGS) entry which is preliminary data.</text>
</comment>
<keyword evidence="1" id="KW-0808">Transferase</keyword>
<accession>A0ACB7WD32</accession>
<keyword evidence="2" id="KW-1185">Reference proteome</keyword>
<evidence type="ECO:0000313" key="2">
    <source>
        <dbReference type="Proteomes" id="UP000827976"/>
    </source>
</evidence>
<evidence type="ECO:0000313" key="1">
    <source>
        <dbReference type="EMBL" id="KAH7685729.1"/>
    </source>
</evidence>
<keyword evidence="1" id="KW-0328">Glycosyltransferase</keyword>
<dbReference type="EMBL" id="CM037014">
    <property type="protein sequence ID" value="KAH7685729.1"/>
    <property type="molecule type" value="Genomic_DNA"/>
</dbReference>
<dbReference type="EC" id="2.4.99.12" evidence="1"/>